<feature type="transmembrane region" description="Helical" evidence="2">
    <location>
        <begin position="117"/>
        <end position="140"/>
    </location>
</feature>
<evidence type="ECO:0000256" key="2">
    <source>
        <dbReference type="SAM" id="Phobius"/>
    </source>
</evidence>
<keyword evidence="2" id="KW-1133">Transmembrane helix</keyword>
<keyword evidence="2" id="KW-0472">Membrane</keyword>
<dbReference type="AlphaFoldDB" id="A0A8J7WVF8"/>
<dbReference type="Proteomes" id="UP000677913">
    <property type="component" value="Unassembled WGS sequence"/>
</dbReference>
<reference evidence="3" key="1">
    <citation type="submission" date="2021-04" db="EMBL/GenBank/DDBJ databases">
        <title>Genome based classification of Actinospica acidithermotolerans sp. nov., an actinobacterium isolated from an Indonesian hot spring.</title>
        <authorList>
            <person name="Kusuma A.B."/>
            <person name="Putra K.E."/>
            <person name="Nafisah S."/>
            <person name="Loh J."/>
            <person name="Nouioui I."/>
            <person name="Goodfellow M."/>
        </authorList>
    </citation>
    <scope>NUCLEOTIDE SEQUENCE</scope>
    <source>
        <strain evidence="3">DSM 45618</strain>
    </source>
</reference>
<organism evidence="3 4">
    <name type="scientific">Actinocrinis puniceicyclus</name>
    <dbReference type="NCBI Taxonomy" id="977794"/>
    <lineage>
        <taxon>Bacteria</taxon>
        <taxon>Bacillati</taxon>
        <taxon>Actinomycetota</taxon>
        <taxon>Actinomycetes</taxon>
        <taxon>Catenulisporales</taxon>
        <taxon>Actinospicaceae</taxon>
        <taxon>Actinocrinis</taxon>
    </lineage>
</organism>
<gene>
    <name evidence="3" type="ORF">KGA66_26585</name>
</gene>
<feature type="region of interest" description="Disordered" evidence="1">
    <location>
        <begin position="151"/>
        <end position="215"/>
    </location>
</feature>
<evidence type="ECO:0000256" key="1">
    <source>
        <dbReference type="SAM" id="MobiDB-lite"/>
    </source>
</evidence>
<dbReference type="EMBL" id="JAGSXH010000172">
    <property type="protein sequence ID" value="MBS2966632.1"/>
    <property type="molecule type" value="Genomic_DNA"/>
</dbReference>
<evidence type="ECO:0000313" key="4">
    <source>
        <dbReference type="Proteomes" id="UP000677913"/>
    </source>
</evidence>
<evidence type="ECO:0000313" key="3">
    <source>
        <dbReference type="EMBL" id="MBS2966632.1"/>
    </source>
</evidence>
<proteinExistence type="predicted"/>
<protein>
    <submittedName>
        <fullName evidence="3">Uncharacterized protein</fullName>
    </submittedName>
</protein>
<feature type="transmembrane region" description="Helical" evidence="2">
    <location>
        <begin position="66"/>
        <end position="97"/>
    </location>
</feature>
<sequence>MKTPTHQTSSRVDREIEAVIGRADAYLLATDLDLTPEQIRQRLEMPRRRGTSKNRRIRMPRWMDEALFWATGLGLLLALAALLMLLCGLVLFAYFLFRDGAQQYLEHVDVHRRVPDAATIIATITTGSALLAGFATRIAFWLGKRSGSRAATKPATDAKITQIHGRQPGSRTRAPMAEESSPPQRRATPGRRGPLRMTEDDDLVPLRRNSSSSRP</sequence>
<name>A0A8J7WVF8_9ACTN</name>
<dbReference type="RefSeq" id="WP_211471896.1">
    <property type="nucleotide sequence ID" value="NZ_JAGSXH010000172.1"/>
</dbReference>
<comment type="caution">
    <text evidence="3">The sequence shown here is derived from an EMBL/GenBank/DDBJ whole genome shotgun (WGS) entry which is preliminary data.</text>
</comment>
<keyword evidence="2" id="KW-0812">Transmembrane</keyword>
<accession>A0A8J7WVF8</accession>
<keyword evidence="4" id="KW-1185">Reference proteome</keyword>